<dbReference type="Proteomes" id="UP001152607">
    <property type="component" value="Unassembled WGS sequence"/>
</dbReference>
<dbReference type="EMBL" id="CAOQHR010000002">
    <property type="protein sequence ID" value="CAI6330977.1"/>
    <property type="molecule type" value="Genomic_DNA"/>
</dbReference>
<protein>
    <recommendedName>
        <fullName evidence="2">TauD/TfdA-like domain-containing protein</fullName>
    </recommendedName>
</protein>
<dbReference type="PANTHER" id="PTHR10696">
    <property type="entry name" value="GAMMA-BUTYROBETAINE HYDROXYLASE-RELATED"/>
    <property type="match status" value="1"/>
</dbReference>
<evidence type="ECO:0000313" key="4">
    <source>
        <dbReference type="Proteomes" id="UP001152607"/>
    </source>
</evidence>
<keyword evidence="4" id="KW-1185">Reference proteome</keyword>
<organism evidence="3 4">
    <name type="scientific">Periconia digitata</name>
    <dbReference type="NCBI Taxonomy" id="1303443"/>
    <lineage>
        <taxon>Eukaryota</taxon>
        <taxon>Fungi</taxon>
        <taxon>Dikarya</taxon>
        <taxon>Ascomycota</taxon>
        <taxon>Pezizomycotina</taxon>
        <taxon>Dothideomycetes</taxon>
        <taxon>Pleosporomycetidae</taxon>
        <taxon>Pleosporales</taxon>
        <taxon>Massarineae</taxon>
        <taxon>Periconiaceae</taxon>
        <taxon>Periconia</taxon>
    </lineage>
</organism>
<evidence type="ECO:0000256" key="1">
    <source>
        <dbReference type="ARBA" id="ARBA00023002"/>
    </source>
</evidence>
<dbReference type="InterPro" id="IPR050411">
    <property type="entry name" value="AlphaKG_dependent_hydroxylases"/>
</dbReference>
<comment type="caution">
    <text evidence="3">The sequence shown here is derived from an EMBL/GenBank/DDBJ whole genome shotgun (WGS) entry which is preliminary data.</text>
</comment>
<dbReference type="GO" id="GO:0016491">
    <property type="term" value="F:oxidoreductase activity"/>
    <property type="evidence" value="ECO:0007669"/>
    <property type="project" value="UniProtKB-KW"/>
</dbReference>
<gene>
    <name evidence="3" type="ORF">PDIGIT_LOCUS4353</name>
</gene>
<accession>A0A9W4XSM7</accession>
<dbReference type="Pfam" id="PF02668">
    <property type="entry name" value="TauD"/>
    <property type="match status" value="1"/>
</dbReference>
<dbReference type="PANTHER" id="PTHR10696:SF54">
    <property type="entry name" value="FAMILY OXIDOREDUCTASE, PUTATIVE (AFU_ORTHOLOGUE AFUA_4G13850)-RELATED"/>
    <property type="match status" value="1"/>
</dbReference>
<dbReference type="AlphaFoldDB" id="A0A9W4XSM7"/>
<reference evidence="3" key="1">
    <citation type="submission" date="2023-01" db="EMBL/GenBank/DDBJ databases">
        <authorList>
            <person name="Van Ghelder C."/>
            <person name="Rancurel C."/>
        </authorList>
    </citation>
    <scope>NUCLEOTIDE SEQUENCE</scope>
    <source>
        <strain evidence="3">CNCM I-4278</strain>
    </source>
</reference>
<dbReference type="SUPFAM" id="SSF51197">
    <property type="entry name" value="Clavaminate synthase-like"/>
    <property type="match status" value="1"/>
</dbReference>
<dbReference type="InterPro" id="IPR042098">
    <property type="entry name" value="TauD-like_sf"/>
</dbReference>
<dbReference type="Gene3D" id="3.60.130.10">
    <property type="entry name" value="Clavaminate synthase-like"/>
    <property type="match status" value="1"/>
</dbReference>
<evidence type="ECO:0000313" key="3">
    <source>
        <dbReference type="EMBL" id="CAI6330977.1"/>
    </source>
</evidence>
<keyword evidence="1" id="KW-0560">Oxidoreductase</keyword>
<name>A0A9W4XSM7_9PLEO</name>
<proteinExistence type="predicted"/>
<dbReference type="InterPro" id="IPR003819">
    <property type="entry name" value="TauD/TfdA-like"/>
</dbReference>
<evidence type="ECO:0000259" key="2">
    <source>
        <dbReference type="Pfam" id="PF02668"/>
    </source>
</evidence>
<sequence length="393" mass="43736">MGSRVETTFSDSSGYTPSAEKIAELKQKLRVGHAQSLPGASWVDLGPQPANPRNAVSTETHPVLQLSLQDLREIEEAYSVFELSGLPLNKLQAENFPLPTLSGRISKQRALLPSTQPYFIIRGLKPQWFDKRKNVVIFTGIASHVGTKRALAPGDPNVLHHVTEMTSCANATESYRGPANRSIALPFHTDYGSILSFYLLSKAAFGGDIYLADVHDIAREIVSSRPDILATLRKPFLNINAKEDGAYDERPLLFTLPSGRMAVQASRSRLFGTADRPRPASLPPLTPKQSEAVDALHAAGQTVAKRIDMRAGDMLFFSNLQMMHSRDAFVDGNEEENTTRRYLLRLILHDDRADAPWEIPPQLRGTWAELYDHLDEEEKFAVHPELFSYKAAH</sequence>
<dbReference type="OrthoDB" id="272271at2759"/>
<feature type="domain" description="TauD/TfdA-like" evidence="2">
    <location>
        <begin position="89"/>
        <end position="345"/>
    </location>
</feature>